<gene>
    <name evidence="1" type="ORF">EHQ17_19365</name>
</gene>
<dbReference type="RefSeq" id="WP_135589976.1">
    <property type="nucleotide sequence ID" value="NZ_RQEZ01000025.1"/>
</dbReference>
<proteinExistence type="predicted"/>
<reference evidence="1" key="1">
    <citation type="journal article" date="2019" name="PLoS Negl. Trop. Dis.">
        <title>Revisiting the worldwide diversity of Leptospira species in the environment.</title>
        <authorList>
            <person name="Vincent A.T."/>
            <person name="Schiettekatte O."/>
            <person name="Bourhy P."/>
            <person name="Veyrier F.J."/>
            <person name="Picardeau M."/>
        </authorList>
    </citation>
    <scope>NUCLEOTIDE SEQUENCE [LARGE SCALE GENOMIC DNA]</scope>
    <source>
        <strain evidence="1">201800299</strain>
    </source>
</reference>
<accession>A0A5F1Y5E2</accession>
<dbReference type="Proteomes" id="UP000298277">
    <property type="component" value="Unassembled WGS sequence"/>
</dbReference>
<organism evidence="1 2">
    <name type="scientific">Leptospira gomenensis</name>
    <dbReference type="NCBI Taxonomy" id="2484974"/>
    <lineage>
        <taxon>Bacteria</taxon>
        <taxon>Pseudomonadati</taxon>
        <taxon>Spirochaetota</taxon>
        <taxon>Spirochaetia</taxon>
        <taxon>Leptospirales</taxon>
        <taxon>Leptospiraceae</taxon>
        <taxon>Leptospira</taxon>
    </lineage>
</organism>
<sequence>MKKPSFDILIRKCFKFLELDYQFRFVKSKKENWGYEILYLNETTGVKIIYEYRESYIFIILYRLIDGELIENPGEIFQNTKLNCFGLDDIINLRNPSALLSPTYEYPENSHYFNKKNGWEQYVSDFAENLKTYASDVLSGNFEIFQTIDPIVKERANRRFQ</sequence>
<protein>
    <recommendedName>
        <fullName evidence="3">DUF4304 domain-containing protein</fullName>
    </recommendedName>
</protein>
<evidence type="ECO:0000313" key="1">
    <source>
        <dbReference type="EMBL" id="TGK27586.1"/>
    </source>
</evidence>
<comment type="caution">
    <text evidence="1">The sequence shown here is derived from an EMBL/GenBank/DDBJ whole genome shotgun (WGS) entry which is preliminary data.</text>
</comment>
<dbReference type="OrthoDB" id="1590032at2"/>
<dbReference type="EMBL" id="RQFA01000086">
    <property type="protein sequence ID" value="TGK27586.1"/>
    <property type="molecule type" value="Genomic_DNA"/>
</dbReference>
<name>A0A5F1Y5E2_9LEPT</name>
<evidence type="ECO:0000313" key="2">
    <source>
        <dbReference type="Proteomes" id="UP000298277"/>
    </source>
</evidence>
<keyword evidence="2" id="KW-1185">Reference proteome</keyword>
<evidence type="ECO:0008006" key="3">
    <source>
        <dbReference type="Google" id="ProtNLM"/>
    </source>
</evidence>
<dbReference type="AlphaFoldDB" id="A0A5F1Y5E2"/>